<evidence type="ECO:0000259" key="2">
    <source>
        <dbReference type="Pfam" id="PF07883"/>
    </source>
</evidence>
<dbReference type="PANTHER" id="PTHR43698:SF1">
    <property type="entry name" value="BLL4564 PROTEIN"/>
    <property type="match status" value="1"/>
</dbReference>
<dbReference type="InterPro" id="IPR014710">
    <property type="entry name" value="RmlC-like_jellyroll"/>
</dbReference>
<name>A0ABV8JQ72_9FLAO</name>
<feature type="signal peptide" evidence="1">
    <location>
        <begin position="1"/>
        <end position="22"/>
    </location>
</feature>
<dbReference type="Gene3D" id="2.60.120.10">
    <property type="entry name" value="Jelly Rolls"/>
    <property type="match status" value="1"/>
</dbReference>
<evidence type="ECO:0000313" key="4">
    <source>
        <dbReference type="Proteomes" id="UP001595814"/>
    </source>
</evidence>
<evidence type="ECO:0000256" key="1">
    <source>
        <dbReference type="SAM" id="SignalP"/>
    </source>
</evidence>
<dbReference type="RefSeq" id="WP_192462190.1">
    <property type="nucleotide sequence ID" value="NZ_JACYFJ010000003.1"/>
</dbReference>
<keyword evidence="4" id="KW-1185">Reference proteome</keyword>
<feature type="chain" id="PRO_5045888251" evidence="1">
    <location>
        <begin position="23"/>
        <end position="163"/>
    </location>
</feature>
<dbReference type="PROSITE" id="PS51257">
    <property type="entry name" value="PROKAR_LIPOPROTEIN"/>
    <property type="match status" value="1"/>
</dbReference>
<dbReference type="EMBL" id="JBHSAW010000003">
    <property type="protein sequence ID" value="MFC4094894.1"/>
    <property type="molecule type" value="Genomic_DNA"/>
</dbReference>
<accession>A0ABV8JQ72</accession>
<protein>
    <submittedName>
        <fullName evidence="3">Cupin domain-containing protein</fullName>
    </submittedName>
</protein>
<dbReference type="InterPro" id="IPR011051">
    <property type="entry name" value="RmlC_Cupin_sf"/>
</dbReference>
<proteinExistence type="predicted"/>
<dbReference type="Proteomes" id="UP001595814">
    <property type="component" value="Unassembled WGS sequence"/>
</dbReference>
<sequence>MNRKNLLAIILMGTFIFSCKQAAEKNQTVDLNSQQELIFPKGEKVTNNNFIGDVWVHMQVMADSVNQNSVGTVTFDPGARSNWHSHPNGQIIMSLDGEGYYQEKGSEKRILRKGDVVKCPANTPHWHGASAEKQFIQIAITSRVDGPTEWLDPVTEEQYLNGN</sequence>
<dbReference type="InterPro" id="IPR013096">
    <property type="entry name" value="Cupin_2"/>
</dbReference>
<dbReference type="Pfam" id="PF07883">
    <property type="entry name" value="Cupin_2"/>
    <property type="match status" value="1"/>
</dbReference>
<evidence type="ECO:0000313" key="3">
    <source>
        <dbReference type="EMBL" id="MFC4094894.1"/>
    </source>
</evidence>
<dbReference type="InterPro" id="IPR047263">
    <property type="entry name" value="HNL-like_cupin"/>
</dbReference>
<comment type="caution">
    <text evidence="3">The sequence shown here is derived from an EMBL/GenBank/DDBJ whole genome shotgun (WGS) entry which is preliminary data.</text>
</comment>
<organism evidence="3 4">
    <name type="scientific">Euzebyella saccharophila</name>
    <dbReference type="NCBI Taxonomy" id="679664"/>
    <lineage>
        <taxon>Bacteria</taxon>
        <taxon>Pseudomonadati</taxon>
        <taxon>Bacteroidota</taxon>
        <taxon>Flavobacteriia</taxon>
        <taxon>Flavobacteriales</taxon>
        <taxon>Flavobacteriaceae</taxon>
        <taxon>Euzebyella</taxon>
    </lineage>
</organism>
<feature type="domain" description="Cupin type-2" evidence="2">
    <location>
        <begin position="72"/>
        <end position="133"/>
    </location>
</feature>
<gene>
    <name evidence="3" type="ORF">ACFOUT_03355</name>
</gene>
<dbReference type="CDD" id="cd02233">
    <property type="entry name" value="cupin_HNL-like"/>
    <property type="match status" value="1"/>
</dbReference>
<keyword evidence="1" id="KW-0732">Signal</keyword>
<dbReference type="SUPFAM" id="SSF51182">
    <property type="entry name" value="RmlC-like cupins"/>
    <property type="match status" value="1"/>
</dbReference>
<reference evidence="4" key="1">
    <citation type="journal article" date="2019" name="Int. J. Syst. Evol. Microbiol.">
        <title>The Global Catalogue of Microorganisms (GCM) 10K type strain sequencing project: providing services to taxonomists for standard genome sequencing and annotation.</title>
        <authorList>
            <consortium name="The Broad Institute Genomics Platform"/>
            <consortium name="The Broad Institute Genome Sequencing Center for Infectious Disease"/>
            <person name="Wu L."/>
            <person name="Ma J."/>
        </authorList>
    </citation>
    <scope>NUCLEOTIDE SEQUENCE [LARGE SCALE GENOMIC DNA]</scope>
    <source>
        <strain evidence="4">CECT 7477</strain>
    </source>
</reference>
<dbReference type="PANTHER" id="PTHR43698">
    <property type="entry name" value="RIBD C-TERMINAL DOMAIN CONTAINING PROTEIN"/>
    <property type="match status" value="1"/>
</dbReference>